<organism evidence="2 3">
    <name type="scientific">Croceicoccus pelagius</name>
    <dbReference type="NCBI Taxonomy" id="1703341"/>
    <lineage>
        <taxon>Bacteria</taxon>
        <taxon>Pseudomonadati</taxon>
        <taxon>Pseudomonadota</taxon>
        <taxon>Alphaproteobacteria</taxon>
        <taxon>Sphingomonadales</taxon>
        <taxon>Erythrobacteraceae</taxon>
        <taxon>Croceicoccus</taxon>
    </lineage>
</organism>
<dbReference type="Proteomes" id="UP000598997">
    <property type="component" value="Unassembled WGS sequence"/>
</dbReference>
<dbReference type="RefSeq" id="WP_229660346.1">
    <property type="nucleotide sequence ID" value="NZ_BMIO01000005.1"/>
</dbReference>
<sequence length="333" mass="34341">MSKVSGMLMAVVLSIGFVTQPVHAKNDEPLSIKDRGAMEGTTQVAVAAFNVGFIFESTDQTKKTGGLMGAFGGVTKAKSTLVGVTPEMMQTVTDAAYTDFLAKLAAQGIAVVPAETLFANEDIQKAADGTGPLETKIQLEKKSSGVATFVKPSALPLQITLQGDLAEKTGGFASFGKGFAAGGRQAAISRYVHNSGIPLVSVVYLIDFSDQKRPGAFSFGGLKVNANLSVVPEYSKMTIVGGNKTDELVLEQQVSIDGEFIEQANATGGTEKTAQAAANIGGGLAAAAGVGLPMIGKTRKFEFAAKPGNYEQGAAKVATLANEIIVAGVATLR</sequence>
<evidence type="ECO:0008006" key="4">
    <source>
        <dbReference type="Google" id="ProtNLM"/>
    </source>
</evidence>
<comment type="caution">
    <text evidence="2">The sequence shown here is derived from an EMBL/GenBank/DDBJ whole genome shotgun (WGS) entry which is preliminary data.</text>
</comment>
<evidence type="ECO:0000313" key="3">
    <source>
        <dbReference type="Proteomes" id="UP000598997"/>
    </source>
</evidence>
<accession>A0A917DKL6</accession>
<dbReference type="AlphaFoldDB" id="A0A917DKL6"/>
<reference evidence="2 3" key="1">
    <citation type="journal article" date="2014" name="Int. J. Syst. Evol. Microbiol.">
        <title>Complete genome sequence of Corynebacterium casei LMG S-19264T (=DSM 44701T), isolated from a smear-ripened cheese.</title>
        <authorList>
            <consortium name="US DOE Joint Genome Institute (JGI-PGF)"/>
            <person name="Walter F."/>
            <person name="Albersmeier A."/>
            <person name="Kalinowski J."/>
            <person name="Ruckert C."/>
        </authorList>
    </citation>
    <scope>NUCLEOTIDE SEQUENCE [LARGE SCALE GENOMIC DNA]</scope>
    <source>
        <strain evidence="2 3">CGMCC 1.15358</strain>
    </source>
</reference>
<evidence type="ECO:0000313" key="2">
    <source>
        <dbReference type="EMBL" id="GGD43728.1"/>
    </source>
</evidence>
<feature type="chain" id="PRO_5037507209" description="Curli production assembly/transport component CsgG" evidence="1">
    <location>
        <begin position="25"/>
        <end position="333"/>
    </location>
</feature>
<name>A0A917DKL6_9SPHN</name>
<protein>
    <recommendedName>
        <fullName evidence="4">Curli production assembly/transport component CsgG</fullName>
    </recommendedName>
</protein>
<keyword evidence="3" id="KW-1185">Reference proteome</keyword>
<gene>
    <name evidence="2" type="ORF">GCM10010989_17330</name>
</gene>
<keyword evidence="1" id="KW-0732">Signal</keyword>
<evidence type="ECO:0000256" key="1">
    <source>
        <dbReference type="SAM" id="SignalP"/>
    </source>
</evidence>
<feature type="signal peptide" evidence="1">
    <location>
        <begin position="1"/>
        <end position="24"/>
    </location>
</feature>
<proteinExistence type="predicted"/>
<dbReference type="EMBL" id="BMIO01000005">
    <property type="protein sequence ID" value="GGD43728.1"/>
    <property type="molecule type" value="Genomic_DNA"/>
</dbReference>